<accession>A0A835GSI7</accession>
<dbReference type="EMBL" id="JACKWZ010000002">
    <property type="protein sequence ID" value="KAF9424565.1"/>
    <property type="molecule type" value="Genomic_DNA"/>
</dbReference>
<comment type="caution">
    <text evidence="3">The sequence shown here is derived from an EMBL/GenBank/DDBJ whole genome shotgun (WGS) entry which is preliminary data.</text>
</comment>
<sequence>MLTCVPRALHLLAQLFPLQLTLSSRSNACSAPPLDKDSKSRCNRGALQFPVHSPFAVCVSMPSGKLIMMNKRKRDENGERRPKRKGIRKRSRSEPLRGGPSVNAEKREALRRLFGRICSAEIDENLQRADREDMYDDEDLIGWVPPDMDPEQLGFLVCAQETLRFLNGLGISCQHPVFNNLRTRLLQGIGEIGVA</sequence>
<protein>
    <submittedName>
        <fullName evidence="3">Uncharacterized protein</fullName>
    </submittedName>
</protein>
<feature type="signal peptide" evidence="2">
    <location>
        <begin position="1"/>
        <end position="23"/>
    </location>
</feature>
<evidence type="ECO:0000313" key="3">
    <source>
        <dbReference type="EMBL" id="KAF9424565.1"/>
    </source>
</evidence>
<dbReference type="AlphaFoldDB" id="A0A835GSI7"/>
<keyword evidence="4" id="KW-1185">Reference proteome</keyword>
<evidence type="ECO:0000256" key="1">
    <source>
        <dbReference type="SAM" id="MobiDB-lite"/>
    </source>
</evidence>
<keyword evidence="2" id="KW-0732">Signal</keyword>
<organism evidence="3 4">
    <name type="scientific">Spodoptera exigua</name>
    <name type="common">Beet armyworm</name>
    <name type="synonym">Noctua fulgens</name>
    <dbReference type="NCBI Taxonomy" id="7107"/>
    <lineage>
        <taxon>Eukaryota</taxon>
        <taxon>Metazoa</taxon>
        <taxon>Ecdysozoa</taxon>
        <taxon>Arthropoda</taxon>
        <taxon>Hexapoda</taxon>
        <taxon>Insecta</taxon>
        <taxon>Pterygota</taxon>
        <taxon>Neoptera</taxon>
        <taxon>Endopterygota</taxon>
        <taxon>Lepidoptera</taxon>
        <taxon>Glossata</taxon>
        <taxon>Ditrysia</taxon>
        <taxon>Noctuoidea</taxon>
        <taxon>Noctuidae</taxon>
        <taxon>Amphipyrinae</taxon>
        <taxon>Spodoptera</taxon>
    </lineage>
</organism>
<feature type="chain" id="PRO_5032898773" evidence="2">
    <location>
        <begin position="24"/>
        <end position="195"/>
    </location>
</feature>
<reference evidence="3" key="1">
    <citation type="submission" date="2020-08" db="EMBL/GenBank/DDBJ databases">
        <title>Spodoptera exigua strain:BAW_Kor-Di-RS1 Genome sequencing and assembly.</title>
        <authorList>
            <person name="Kim J."/>
            <person name="Nam H.Y."/>
            <person name="Kwon M."/>
            <person name="Choi J.H."/>
            <person name="Cho S.R."/>
            <person name="Kim G.-H."/>
        </authorList>
    </citation>
    <scope>NUCLEOTIDE SEQUENCE</scope>
    <source>
        <strain evidence="3">BAW_Kor-Di-RS1</strain>
        <tissue evidence="3">Whole-body</tissue>
    </source>
</reference>
<feature type="region of interest" description="Disordered" evidence="1">
    <location>
        <begin position="70"/>
        <end position="102"/>
    </location>
</feature>
<gene>
    <name evidence="3" type="ORF">HW555_000376</name>
</gene>
<proteinExistence type="predicted"/>
<evidence type="ECO:0000313" key="4">
    <source>
        <dbReference type="Proteomes" id="UP000648187"/>
    </source>
</evidence>
<name>A0A835GSI7_SPOEX</name>
<feature type="compositionally biased region" description="Basic residues" evidence="1">
    <location>
        <begin position="81"/>
        <end position="91"/>
    </location>
</feature>
<evidence type="ECO:0000256" key="2">
    <source>
        <dbReference type="SAM" id="SignalP"/>
    </source>
</evidence>
<dbReference type="Proteomes" id="UP000648187">
    <property type="component" value="Unassembled WGS sequence"/>
</dbReference>